<organism evidence="7 8">
    <name type="scientific">Panagrellus redivivus</name>
    <name type="common">Microworm</name>
    <dbReference type="NCBI Taxonomy" id="6233"/>
    <lineage>
        <taxon>Eukaryota</taxon>
        <taxon>Metazoa</taxon>
        <taxon>Ecdysozoa</taxon>
        <taxon>Nematoda</taxon>
        <taxon>Chromadorea</taxon>
        <taxon>Rhabditida</taxon>
        <taxon>Tylenchina</taxon>
        <taxon>Panagrolaimomorpha</taxon>
        <taxon>Panagrolaimoidea</taxon>
        <taxon>Panagrolaimidae</taxon>
        <taxon>Panagrellus</taxon>
    </lineage>
</organism>
<reference evidence="7" key="1">
    <citation type="journal article" date="2013" name="Genetics">
        <title>The draft genome and transcriptome of Panagrellus redivivus are shaped by the harsh demands of a free-living lifestyle.</title>
        <authorList>
            <person name="Srinivasan J."/>
            <person name="Dillman A.R."/>
            <person name="Macchietto M.G."/>
            <person name="Heikkinen L."/>
            <person name="Lakso M."/>
            <person name="Fracchia K.M."/>
            <person name="Antoshechkin I."/>
            <person name="Mortazavi A."/>
            <person name="Wong G."/>
            <person name="Sternberg P.W."/>
        </authorList>
    </citation>
    <scope>NUCLEOTIDE SEQUENCE [LARGE SCALE GENOMIC DNA]</scope>
    <source>
        <strain evidence="7">MT8872</strain>
    </source>
</reference>
<evidence type="ECO:0000313" key="7">
    <source>
        <dbReference type="Proteomes" id="UP000492821"/>
    </source>
</evidence>
<dbReference type="GO" id="GO:0016405">
    <property type="term" value="F:CoA-ligase activity"/>
    <property type="evidence" value="ECO:0007669"/>
    <property type="project" value="TreeGrafter"/>
</dbReference>
<dbReference type="InterPro" id="IPR000873">
    <property type="entry name" value="AMP-dep_synth/lig_dom"/>
</dbReference>
<dbReference type="SUPFAM" id="SSF56801">
    <property type="entry name" value="Acetyl-CoA synthetase-like"/>
    <property type="match status" value="1"/>
</dbReference>
<evidence type="ECO:0000313" key="8">
    <source>
        <dbReference type="WBParaSite" id="Pan_g1847.t1"/>
    </source>
</evidence>
<dbReference type="Pfam" id="PF00501">
    <property type="entry name" value="AMP-binding"/>
    <property type="match status" value="2"/>
</dbReference>
<dbReference type="PANTHER" id="PTHR24096">
    <property type="entry name" value="LONG-CHAIN-FATTY-ACID--COA LIGASE"/>
    <property type="match status" value="1"/>
</dbReference>
<accession>A0A7E4VAG2</accession>
<sequence length="477" mass="52492">MPFKSPFPPVPLETQPYGERMLDVLWRHGAANPTKKAMICAENPHFSVTYHELYHGSLSVAAFLETHGFKKGDVLLTVLPNSWEIFEVLIGAALRGIAVTGVSMLFTEYETEKQIRDSGATIIFCSDDRLELVLNATKNIDTVKKIIVVELSDRTKNLPTNLPAGISRLDEVISIKPSKPVAAVKIDKAMILGQTAVLMLNFEEHCYLRSIQDFKVHYLFLKPTVIVMLANSLNVAKYDLSSVEAGMSSGSGASIDICYKALNRLPNFKRIDQAYGMTETSGACALPVMDKSTTVTEHSGVILPNYEMKLVDSKGREVPFGESGELLIRAPAMMLGYLGRSEATASAFADGWYKTGDIARIDENGLVYIVGRLKEMIKSQSLQVSPTELEDVLHSHPGIADAGVIGIPLKDGDEVPFAFIVRKNSNLSKEEINEFVNGKVAEYKRLRGGIKFVDAIPKSDTGKILRNVLKDMYDNGK</sequence>
<keyword evidence="3" id="KW-0436">Ligase</keyword>
<comment type="subcellular location">
    <subcellularLocation>
        <location evidence="1">Peroxisome</location>
    </subcellularLocation>
</comment>
<evidence type="ECO:0000259" key="6">
    <source>
        <dbReference type="Pfam" id="PF13193"/>
    </source>
</evidence>
<evidence type="ECO:0000256" key="2">
    <source>
        <dbReference type="ARBA" id="ARBA00006432"/>
    </source>
</evidence>
<dbReference type="GO" id="GO:0005777">
    <property type="term" value="C:peroxisome"/>
    <property type="evidence" value="ECO:0007669"/>
    <property type="project" value="UniProtKB-SubCell"/>
</dbReference>
<dbReference type="Gene3D" id="3.30.300.30">
    <property type="match status" value="1"/>
</dbReference>
<dbReference type="Gene3D" id="2.30.38.10">
    <property type="entry name" value="Luciferase, Domain 3"/>
    <property type="match status" value="1"/>
</dbReference>
<keyword evidence="7" id="KW-1185">Reference proteome</keyword>
<dbReference type="FunFam" id="3.30.300.30:FF:000007">
    <property type="entry name" value="4-coumarate--CoA ligase 2"/>
    <property type="match status" value="1"/>
</dbReference>
<name>A0A7E4VAG2_PANRE</name>
<dbReference type="WBParaSite" id="Pan_g1847.t1">
    <property type="protein sequence ID" value="Pan_g1847.t1"/>
    <property type="gene ID" value="Pan_g1847"/>
</dbReference>
<dbReference type="Gene3D" id="3.40.50.980">
    <property type="match status" value="2"/>
</dbReference>
<reference evidence="8" key="2">
    <citation type="submission" date="2020-10" db="UniProtKB">
        <authorList>
            <consortium name="WormBaseParasite"/>
        </authorList>
    </citation>
    <scope>IDENTIFICATION</scope>
</reference>
<feature type="domain" description="AMP-dependent synthetase/ligase" evidence="5">
    <location>
        <begin position="189"/>
        <end position="338"/>
    </location>
</feature>
<comment type="similarity">
    <text evidence="2">Belongs to the ATP-dependent AMP-binding enzyme family.</text>
</comment>
<dbReference type="Proteomes" id="UP000492821">
    <property type="component" value="Unassembled WGS sequence"/>
</dbReference>
<dbReference type="InterPro" id="IPR025110">
    <property type="entry name" value="AMP-bd_C"/>
</dbReference>
<feature type="domain" description="AMP-binding enzyme C-terminal" evidence="6">
    <location>
        <begin position="388"/>
        <end position="463"/>
    </location>
</feature>
<evidence type="ECO:0000256" key="1">
    <source>
        <dbReference type="ARBA" id="ARBA00004275"/>
    </source>
</evidence>
<evidence type="ECO:0000256" key="4">
    <source>
        <dbReference type="ARBA" id="ARBA00023140"/>
    </source>
</evidence>
<evidence type="ECO:0000256" key="3">
    <source>
        <dbReference type="ARBA" id="ARBA00022598"/>
    </source>
</evidence>
<dbReference type="PANTHER" id="PTHR24096:SF149">
    <property type="entry name" value="AMP-BINDING DOMAIN-CONTAINING PROTEIN-RELATED"/>
    <property type="match status" value="1"/>
</dbReference>
<dbReference type="Pfam" id="PF13193">
    <property type="entry name" value="AMP-binding_C"/>
    <property type="match status" value="1"/>
</dbReference>
<dbReference type="AlphaFoldDB" id="A0A7E4VAG2"/>
<keyword evidence="4" id="KW-0576">Peroxisome</keyword>
<proteinExistence type="inferred from homology"/>
<feature type="domain" description="AMP-dependent synthetase/ligase" evidence="5">
    <location>
        <begin position="26"/>
        <end position="157"/>
    </location>
</feature>
<dbReference type="InterPro" id="IPR045851">
    <property type="entry name" value="AMP-bd_C_sf"/>
</dbReference>
<protein>
    <submittedName>
        <fullName evidence="8">AMP-binding domain-containing protein</fullName>
    </submittedName>
</protein>
<evidence type="ECO:0000259" key="5">
    <source>
        <dbReference type="Pfam" id="PF00501"/>
    </source>
</evidence>